<feature type="compositionally biased region" description="Low complexity" evidence="2">
    <location>
        <begin position="518"/>
        <end position="528"/>
    </location>
</feature>
<sequence>MAASGRQNGTTKIPKTPKKAKPKAQTKEKKTEQDEMEALQITFYEIESWIEKTTPVLTRMTKELDKASHHFEKRRKKIDQEKQEKQEHLHPEPESSLSSLSPLPPPSIPSTPQIPSISSIPSIPSIISQELCVLGNDELQTDNPMKWALSFQPGSALRLETNITSIEQLIDAVQKIRLLSNPEPGWTPDDEDDENNIVLCSNTNTMSLALEPDTPDAADYWKGALLKRPQYCLEDYKHCDMNLARLTKDVSTSVLNYICQIYWDCLHPKFSANVQSFWERSGDPKRNQVCIDSEFAIVFLHGIRHQKNICANAHEIACYYYDRARDALMDFFDAPDCTTIETLENLSIFCTLCKRYSQARIYISLAMRMMIEFGMHKRATLPTDPVLRRKYLKLPMVLFYNDFTLSTYSGEPSQFDDKNWDIDLYEILELNKKMPDLDDRTLAKEEFFVHQLELIKINKRIVSLVEEYKRQQHTFPLANELPSRWAKRVQAHEGALAEWYDRTPDYFRVDPQSTAFSAASAGAATGPADQQSHGKGATHHDSNNCAQPIEAQAIRDQSALLLMLQYQHQWLLLHKTFLNPTVSSASSTSTTTSNSREASPRFSQRSDSPLSAIYVAQTSDRSQAICSDAAHRIVVLAERINQLYRWCVCQQFVNCIYNASTIYCRMALVKDENSRRTATRMIQRVLCILATGCNRYQGLPNDLTESLNEFLLTNNLVNNKCKIEYNNEDYQNQHQYQHQHQYQYQQEPECAEESTSVDEKQFQDNLPNSPSMHAHCLSLYRQQKKHSRQRSSLAGSPKADPFVAIHIDDLDEEKKNWRSIGWVFKYNQSHLVLTRRRYKYSSPNATQPIHRIM</sequence>
<dbReference type="GO" id="GO:0003700">
    <property type="term" value="F:DNA-binding transcription factor activity"/>
    <property type="evidence" value="ECO:0007669"/>
    <property type="project" value="InterPro"/>
</dbReference>
<dbReference type="EMBL" id="KV440977">
    <property type="protein sequence ID" value="OAD75412.1"/>
    <property type="molecule type" value="Genomic_DNA"/>
</dbReference>
<dbReference type="CDD" id="cd12148">
    <property type="entry name" value="fungal_TF_MHR"/>
    <property type="match status" value="1"/>
</dbReference>
<evidence type="ECO:0000256" key="2">
    <source>
        <dbReference type="SAM" id="MobiDB-lite"/>
    </source>
</evidence>
<dbReference type="PANTHER" id="PTHR46910">
    <property type="entry name" value="TRANSCRIPTION FACTOR PDR1"/>
    <property type="match status" value="1"/>
</dbReference>
<feature type="compositionally biased region" description="Basic and acidic residues" evidence="2">
    <location>
        <begin position="78"/>
        <end position="93"/>
    </location>
</feature>
<dbReference type="OrthoDB" id="9970124at2759"/>
<feature type="region of interest" description="Disordered" evidence="2">
    <location>
        <begin position="518"/>
        <end position="543"/>
    </location>
</feature>
<gene>
    <name evidence="3" type="ORF">PHYBLDRAFT_166658</name>
</gene>
<dbReference type="AlphaFoldDB" id="A0A162UDB9"/>
<dbReference type="InParanoid" id="A0A162UDB9"/>
<feature type="compositionally biased region" description="Low complexity" evidence="2">
    <location>
        <begin position="582"/>
        <end position="595"/>
    </location>
</feature>
<feature type="region of interest" description="Disordered" evidence="2">
    <location>
        <begin position="67"/>
        <end position="117"/>
    </location>
</feature>
<feature type="region of interest" description="Disordered" evidence="2">
    <location>
        <begin position="582"/>
        <end position="605"/>
    </location>
</feature>
<feature type="region of interest" description="Disordered" evidence="2">
    <location>
        <begin position="1"/>
        <end position="35"/>
    </location>
</feature>
<feature type="compositionally biased region" description="Low complexity" evidence="2">
    <location>
        <begin position="736"/>
        <end position="747"/>
    </location>
</feature>
<dbReference type="VEuPathDB" id="FungiDB:PHYBLDRAFT_166658"/>
<accession>A0A162UDB9</accession>
<dbReference type="RefSeq" id="XP_018293452.1">
    <property type="nucleotide sequence ID" value="XM_018435456.1"/>
</dbReference>
<proteinExistence type="predicted"/>
<evidence type="ECO:0000256" key="1">
    <source>
        <dbReference type="ARBA" id="ARBA00023242"/>
    </source>
</evidence>
<evidence type="ECO:0000313" key="3">
    <source>
        <dbReference type="EMBL" id="OAD75412.1"/>
    </source>
</evidence>
<reference evidence="4" key="1">
    <citation type="submission" date="2015-06" db="EMBL/GenBank/DDBJ databases">
        <title>Expansion of signal transduction pathways in fungi by whole-genome duplication.</title>
        <authorList>
            <consortium name="DOE Joint Genome Institute"/>
            <person name="Corrochano L.M."/>
            <person name="Kuo A."/>
            <person name="Marcet-Houben M."/>
            <person name="Polaino S."/>
            <person name="Salamov A."/>
            <person name="Villalobos J.M."/>
            <person name="Alvarez M.I."/>
            <person name="Avalos J."/>
            <person name="Benito E.P."/>
            <person name="Benoit I."/>
            <person name="Burger G."/>
            <person name="Camino L.P."/>
            <person name="Canovas D."/>
            <person name="Cerda-Olmedo E."/>
            <person name="Cheng J.-F."/>
            <person name="Dominguez A."/>
            <person name="Elias M."/>
            <person name="Eslava A.P."/>
            <person name="Glaser F."/>
            <person name="Grimwood J."/>
            <person name="Gutierrez G."/>
            <person name="Heitman J."/>
            <person name="Henrissat B."/>
            <person name="Iturriaga E.A."/>
            <person name="Lang B.F."/>
            <person name="Lavin J.L."/>
            <person name="Lee S."/>
            <person name="Li W."/>
            <person name="Lindquist E."/>
            <person name="Lopez-Garcia S."/>
            <person name="Luque E.M."/>
            <person name="Marcos A.T."/>
            <person name="Martin J."/>
            <person name="McCluskey K."/>
            <person name="Medina H.R."/>
            <person name="Miralles-Duran A."/>
            <person name="Miyazaki A."/>
            <person name="Munoz-Torres E."/>
            <person name="Oguiza J.A."/>
            <person name="Ohm R."/>
            <person name="Olmedo M."/>
            <person name="Orejas M."/>
            <person name="Ortiz-Castellanos L."/>
            <person name="Pisabarro A.G."/>
            <person name="Rodriguez-Romero J."/>
            <person name="Ruiz-Herrera J."/>
            <person name="Ruiz-Vazquez R."/>
            <person name="Sanz C."/>
            <person name="Schackwitz W."/>
            <person name="Schmutz J."/>
            <person name="Shahriari M."/>
            <person name="Shelest E."/>
            <person name="Silva-Franco F."/>
            <person name="Soanes D."/>
            <person name="Syed K."/>
            <person name="Tagua V.G."/>
            <person name="Talbot N.J."/>
            <person name="Thon M."/>
            <person name="De vries R.P."/>
            <person name="Wiebenga A."/>
            <person name="Yadav J.S."/>
            <person name="Braun E.L."/>
            <person name="Baker S."/>
            <person name="Garre V."/>
            <person name="Horwitz B."/>
            <person name="Torres-Martinez S."/>
            <person name="Idnurm A."/>
            <person name="Herrera-Estrella A."/>
            <person name="Gabaldon T."/>
            <person name="Grigoriev I.V."/>
        </authorList>
    </citation>
    <scope>NUCLEOTIDE SEQUENCE [LARGE SCALE GENOMIC DNA]</scope>
    <source>
        <strain evidence="4">NRRL 1555(-)</strain>
    </source>
</reference>
<feature type="compositionally biased region" description="Basic residues" evidence="2">
    <location>
        <begin position="15"/>
        <end position="24"/>
    </location>
</feature>
<dbReference type="STRING" id="763407.A0A162UDB9"/>
<name>A0A162UDB9_PHYB8</name>
<feature type="region of interest" description="Disordered" evidence="2">
    <location>
        <begin position="736"/>
        <end position="765"/>
    </location>
</feature>
<dbReference type="GeneID" id="28996362"/>
<dbReference type="Proteomes" id="UP000077315">
    <property type="component" value="Unassembled WGS sequence"/>
</dbReference>
<dbReference type="PANTHER" id="PTHR46910:SF1">
    <property type="entry name" value="MISCELLANEOUS ZN(II)2CYS6 TRANSCRIPTION FACTOR (EUROFUNG)-RELATED"/>
    <property type="match status" value="1"/>
</dbReference>
<keyword evidence="1" id="KW-0539">Nucleus</keyword>
<dbReference type="InterPro" id="IPR050987">
    <property type="entry name" value="AtrR-like"/>
</dbReference>
<evidence type="ECO:0000313" key="4">
    <source>
        <dbReference type="Proteomes" id="UP000077315"/>
    </source>
</evidence>
<protein>
    <submittedName>
        <fullName evidence="3">Fungal-specific transcription factor</fullName>
    </submittedName>
</protein>
<keyword evidence="4" id="KW-1185">Reference proteome</keyword>
<organism evidence="3 4">
    <name type="scientific">Phycomyces blakesleeanus (strain ATCC 8743b / DSM 1359 / FGSC 10004 / NBRC 33097 / NRRL 1555)</name>
    <dbReference type="NCBI Taxonomy" id="763407"/>
    <lineage>
        <taxon>Eukaryota</taxon>
        <taxon>Fungi</taxon>
        <taxon>Fungi incertae sedis</taxon>
        <taxon>Mucoromycota</taxon>
        <taxon>Mucoromycotina</taxon>
        <taxon>Mucoromycetes</taxon>
        <taxon>Mucorales</taxon>
        <taxon>Phycomycetaceae</taxon>
        <taxon>Phycomyces</taxon>
    </lineage>
</organism>